<gene>
    <name evidence="1" type="ORF">NIASO_13575</name>
</gene>
<dbReference type="HOGENOM" id="CLU_3366068_0_0_10"/>
<dbReference type="AlphaFoldDB" id="W0F8G7"/>
<keyword evidence="2" id="KW-1185">Reference proteome</keyword>
<protein>
    <submittedName>
        <fullName evidence="1">Uncharacterized protein</fullName>
    </submittedName>
</protein>
<proteinExistence type="predicted"/>
<dbReference type="EMBL" id="CP007035">
    <property type="protein sequence ID" value="AHF17744.1"/>
    <property type="molecule type" value="Genomic_DNA"/>
</dbReference>
<sequence>MTILPIELTPKHEIINIPAADTIHFYIGKRANKKI</sequence>
<evidence type="ECO:0000313" key="1">
    <source>
        <dbReference type="EMBL" id="AHF17744.1"/>
    </source>
</evidence>
<dbReference type="STRING" id="929713.NIASO_13575"/>
<dbReference type="Proteomes" id="UP000003586">
    <property type="component" value="Chromosome"/>
</dbReference>
<evidence type="ECO:0000313" key="2">
    <source>
        <dbReference type="Proteomes" id="UP000003586"/>
    </source>
</evidence>
<organism evidence="1 2">
    <name type="scientific">Niabella soli DSM 19437</name>
    <dbReference type="NCBI Taxonomy" id="929713"/>
    <lineage>
        <taxon>Bacteria</taxon>
        <taxon>Pseudomonadati</taxon>
        <taxon>Bacteroidota</taxon>
        <taxon>Chitinophagia</taxon>
        <taxon>Chitinophagales</taxon>
        <taxon>Chitinophagaceae</taxon>
        <taxon>Niabella</taxon>
    </lineage>
</organism>
<dbReference type="KEGG" id="nso:NIASO_13575"/>
<accession>W0F8G7</accession>
<reference evidence="1 2" key="1">
    <citation type="submission" date="2013-12" db="EMBL/GenBank/DDBJ databases">
        <authorList>
            <consortium name="DOE Joint Genome Institute"/>
            <person name="Eisen J."/>
            <person name="Huntemann M."/>
            <person name="Han J."/>
            <person name="Chen A."/>
            <person name="Kyrpides N."/>
            <person name="Mavromatis K."/>
            <person name="Markowitz V."/>
            <person name="Palaniappan K."/>
            <person name="Ivanova N."/>
            <person name="Schaumberg A."/>
            <person name="Pati A."/>
            <person name="Liolios K."/>
            <person name="Nordberg H.P."/>
            <person name="Cantor M.N."/>
            <person name="Hua S.X."/>
            <person name="Woyke T."/>
        </authorList>
    </citation>
    <scope>NUCLEOTIDE SEQUENCE [LARGE SCALE GENOMIC DNA]</scope>
    <source>
        <strain evidence="2">DSM 19437</strain>
    </source>
</reference>
<name>W0F8G7_9BACT</name>